<dbReference type="FunCoup" id="B3RVC2">
    <property type="interactions" value="1424"/>
</dbReference>
<dbReference type="Proteomes" id="UP000009022">
    <property type="component" value="Unassembled WGS sequence"/>
</dbReference>
<dbReference type="PANTHER" id="PTHR11054:SF0">
    <property type="entry name" value="6-PHOSPHOGLUCONOLACTONASE"/>
    <property type="match status" value="1"/>
</dbReference>
<dbReference type="InterPro" id="IPR039104">
    <property type="entry name" value="6PGL"/>
</dbReference>
<proteinExistence type="inferred from homology"/>
<evidence type="ECO:0000256" key="4">
    <source>
        <dbReference type="ARBA" id="ARBA00013198"/>
    </source>
</evidence>
<keyword evidence="9" id="KW-1185">Reference proteome</keyword>
<dbReference type="InParanoid" id="B3RVC2"/>
<evidence type="ECO:0000256" key="2">
    <source>
        <dbReference type="ARBA" id="ARBA00004961"/>
    </source>
</evidence>
<accession>B3RVC2</accession>
<dbReference type="KEGG" id="tad:TRIADDRAFT_23609"/>
<sequence>MASVRQFEDKASLGQDLCKYIAEKSSQAIQDHGFFTIGFSGGSLPSIVGNSIQQVSCDYGHWQVLLCDERYVSLDDKESNYNAYKQHIGRKLPTQVGGEIILDYSLPLEAAAADYEKKLRSLYPGVSIPSLDLLLLGMGPDGHTCSLFPGHSLLTETSSLVSFISDSPKPPPQRITLTYPIINAAKSVAFVCTGEAKADVLKKIICDNDQSFPSARVKLTNGEHIWFLDRGAASKLQ</sequence>
<reference evidence="8 9" key="1">
    <citation type="journal article" date="2008" name="Nature">
        <title>The Trichoplax genome and the nature of placozoans.</title>
        <authorList>
            <person name="Srivastava M."/>
            <person name="Begovic E."/>
            <person name="Chapman J."/>
            <person name="Putnam N.H."/>
            <person name="Hellsten U."/>
            <person name="Kawashima T."/>
            <person name="Kuo A."/>
            <person name="Mitros T."/>
            <person name="Salamov A."/>
            <person name="Carpenter M.L."/>
            <person name="Signorovitch A.Y."/>
            <person name="Moreno M.A."/>
            <person name="Kamm K."/>
            <person name="Grimwood J."/>
            <person name="Schmutz J."/>
            <person name="Shapiro H."/>
            <person name="Grigoriev I.V."/>
            <person name="Buss L.W."/>
            <person name="Schierwater B."/>
            <person name="Dellaporta S.L."/>
            <person name="Rokhsar D.S."/>
        </authorList>
    </citation>
    <scope>NUCLEOTIDE SEQUENCE [LARGE SCALE GENOMIC DNA]</scope>
    <source>
        <strain evidence="8 9">Grell-BS-1999</strain>
    </source>
</reference>
<dbReference type="OMA" id="YQLFEFE"/>
<dbReference type="HOGENOM" id="CLU_053947_0_2_1"/>
<dbReference type="EMBL" id="DS985244">
    <property type="protein sequence ID" value="EDV25967.1"/>
    <property type="molecule type" value="Genomic_DNA"/>
</dbReference>
<dbReference type="GeneID" id="6752724"/>
<evidence type="ECO:0000259" key="7">
    <source>
        <dbReference type="Pfam" id="PF01182"/>
    </source>
</evidence>
<name>B3RVC2_TRIAD</name>
<evidence type="ECO:0000256" key="5">
    <source>
        <dbReference type="ARBA" id="ARBA00022801"/>
    </source>
</evidence>
<comment type="similarity">
    <text evidence="3 6">Belongs to the glucosamine/galactosamine-6-phosphate isomerase family. 6-phosphogluconolactonase subfamily.</text>
</comment>
<dbReference type="InterPro" id="IPR037171">
    <property type="entry name" value="NagB/RpiA_transferase-like"/>
</dbReference>
<organism evidence="8 9">
    <name type="scientific">Trichoplax adhaerens</name>
    <name type="common">Trichoplax reptans</name>
    <dbReference type="NCBI Taxonomy" id="10228"/>
    <lineage>
        <taxon>Eukaryota</taxon>
        <taxon>Metazoa</taxon>
        <taxon>Placozoa</taxon>
        <taxon>Uniplacotomia</taxon>
        <taxon>Trichoplacea</taxon>
        <taxon>Trichoplacidae</taxon>
        <taxon>Trichoplax</taxon>
    </lineage>
</organism>
<evidence type="ECO:0000256" key="3">
    <source>
        <dbReference type="ARBA" id="ARBA00010662"/>
    </source>
</evidence>
<dbReference type="eggNOG" id="KOG3147">
    <property type="taxonomic scope" value="Eukaryota"/>
</dbReference>
<dbReference type="Gene3D" id="3.40.50.1360">
    <property type="match status" value="1"/>
</dbReference>
<dbReference type="GO" id="GO:0009051">
    <property type="term" value="P:pentose-phosphate shunt, oxidative branch"/>
    <property type="evidence" value="ECO:0000318"/>
    <property type="project" value="GO_Central"/>
</dbReference>
<gene>
    <name evidence="8" type="ORF">TRIADDRAFT_23609</name>
</gene>
<comment type="function">
    <text evidence="6">Hydrolysis of 6-phosphogluconolactone to 6-phosphogluconate.</text>
</comment>
<dbReference type="AlphaFoldDB" id="B3RVC2"/>
<dbReference type="GO" id="GO:0017057">
    <property type="term" value="F:6-phosphogluconolactonase activity"/>
    <property type="evidence" value="ECO:0000318"/>
    <property type="project" value="GO_Central"/>
</dbReference>
<dbReference type="Pfam" id="PF01182">
    <property type="entry name" value="Glucosamine_iso"/>
    <property type="match status" value="1"/>
</dbReference>
<dbReference type="InterPro" id="IPR005900">
    <property type="entry name" value="6-phosphogluconolactonase_DevB"/>
</dbReference>
<dbReference type="InterPro" id="IPR006148">
    <property type="entry name" value="Glc/Gal-6P_isomerase"/>
</dbReference>
<dbReference type="OrthoDB" id="432544at2759"/>
<dbReference type="PhylomeDB" id="B3RVC2"/>
<dbReference type="GO" id="GO:0005829">
    <property type="term" value="C:cytosol"/>
    <property type="evidence" value="ECO:0000318"/>
    <property type="project" value="GO_Central"/>
</dbReference>
<dbReference type="EC" id="3.1.1.31" evidence="4 6"/>
<dbReference type="NCBIfam" id="TIGR01198">
    <property type="entry name" value="pgl"/>
    <property type="match status" value="1"/>
</dbReference>
<dbReference type="PANTHER" id="PTHR11054">
    <property type="entry name" value="6-PHOSPHOGLUCONOLACTONASE"/>
    <property type="match status" value="1"/>
</dbReference>
<dbReference type="RefSeq" id="XP_002112000.1">
    <property type="nucleotide sequence ID" value="XM_002111964.1"/>
</dbReference>
<comment type="catalytic activity">
    <reaction evidence="1 6">
        <text>6-phospho-D-glucono-1,5-lactone + H2O = 6-phospho-D-gluconate + H(+)</text>
        <dbReference type="Rhea" id="RHEA:12556"/>
        <dbReference type="ChEBI" id="CHEBI:15377"/>
        <dbReference type="ChEBI" id="CHEBI:15378"/>
        <dbReference type="ChEBI" id="CHEBI:57955"/>
        <dbReference type="ChEBI" id="CHEBI:58759"/>
        <dbReference type="EC" id="3.1.1.31"/>
    </reaction>
</comment>
<dbReference type="UniPathway" id="UPA00115">
    <property type="reaction ID" value="UER00409"/>
</dbReference>
<comment type="pathway">
    <text evidence="2 6">Carbohydrate degradation; pentose phosphate pathway; D-ribulose 5-phosphate from D-glucose 6-phosphate (oxidative stage): step 2/3.</text>
</comment>
<dbReference type="CDD" id="cd01400">
    <property type="entry name" value="6PGL"/>
    <property type="match status" value="1"/>
</dbReference>
<protein>
    <recommendedName>
        <fullName evidence="4 6">6-phosphogluconolactonase</fullName>
        <shortName evidence="6">6PGL</shortName>
        <ecNumber evidence="4 6">3.1.1.31</ecNumber>
    </recommendedName>
</protein>
<evidence type="ECO:0000313" key="8">
    <source>
        <dbReference type="EMBL" id="EDV25967.1"/>
    </source>
</evidence>
<dbReference type="CTD" id="6752724"/>
<keyword evidence="5 6" id="KW-0378">Hydrolase</keyword>
<dbReference type="FunFam" id="3.40.50.1360:FF:000005">
    <property type="entry name" value="6-phosphogluconolactonase"/>
    <property type="match status" value="1"/>
</dbReference>
<dbReference type="SUPFAM" id="SSF100950">
    <property type="entry name" value="NagB/RpiA/CoA transferase-like"/>
    <property type="match status" value="1"/>
</dbReference>
<evidence type="ECO:0000256" key="1">
    <source>
        <dbReference type="ARBA" id="ARBA00000832"/>
    </source>
</evidence>
<evidence type="ECO:0000313" key="9">
    <source>
        <dbReference type="Proteomes" id="UP000009022"/>
    </source>
</evidence>
<feature type="domain" description="Glucosamine/galactosamine-6-phosphate isomerase" evidence="7">
    <location>
        <begin position="9"/>
        <end position="226"/>
    </location>
</feature>
<dbReference type="STRING" id="10228.B3RVC2"/>
<dbReference type="GO" id="GO:0005975">
    <property type="term" value="P:carbohydrate metabolic process"/>
    <property type="evidence" value="ECO:0007669"/>
    <property type="project" value="UniProtKB-UniRule"/>
</dbReference>
<evidence type="ECO:0000256" key="6">
    <source>
        <dbReference type="RuleBase" id="RU365095"/>
    </source>
</evidence>